<evidence type="ECO:0000256" key="5">
    <source>
        <dbReference type="ARBA" id="ARBA00022989"/>
    </source>
</evidence>
<keyword evidence="7 11" id="KW-0472">Membrane</keyword>
<evidence type="ECO:0000256" key="2">
    <source>
        <dbReference type="ARBA" id="ARBA00006780"/>
    </source>
</evidence>
<comment type="function">
    <text evidence="9">Essential for the assembly of ubiquinol-cytochrome c reductase. It has a direct effect on the correct occurrence of the Rieske protein, core 4, core 5 and apocytochrome b.</text>
</comment>
<gene>
    <name evidence="12" type="ORF">HYPSUDRAFT_68626</name>
</gene>
<dbReference type="GO" id="GO:0005743">
    <property type="term" value="C:mitochondrial inner membrane"/>
    <property type="evidence" value="ECO:0007669"/>
    <property type="project" value="UniProtKB-SubCell"/>
</dbReference>
<feature type="region of interest" description="Disordered" evidence="10">
    <location>
        <begin position="55"/>
        <end position="89"/>
    </location>
</feature>
<dbReference type="Pfam" id="PF07960">
    <property type="entry name" value="CBP4"/>
    <property type="match status" value="1"/>
</dbReference>
<evidence type="ECO:0000256" key="3">
    <source>
        <dbReference type="ARBA" id="ARBA00022692"/>
    </source>
</evidence>
<comment type="subcellular location">
    <subcellularLocation>
        <location evidence="1">Mitochondrion inner membrane</location>
        <topology evidence="1">Single-pass membrane protein</topology>
    </subcellularLocation>
</comment>
<dbReference type="InterPro" id="IPR012420">
    <property type="entry name" value="Cbp4"/>
</dbReference>
<evidence type="ECO:0000313" key="12">
    <source>
        <dbReference type="EMBL" id="KJA20223.1"/>
    </source>
</evidence>
<organism evidence="12 13">
    <name type="scientific">Hypholoma sublateritium (strain FD-334 SS-4)</name>
    <dbReference type="NCBI Taxonomy" id="945553"/>
    <lineage>
        <taxon>Eukaryota</taxon>
        <taxon>Fungi</taxon>
        <taxon>Dikarya</taxon>
        <taxon>Basidiomycota</taxon>
        <taxon>Agaricomycotina</taxon>
        <taxon>Agaricomycetes</taxon>
        <taxon>Agaricomycetidae</taxon>
        <taxon>Agaricales</taxon>
        <taxon>Agaricineae</taxon>
        <taxon>Strophariaceae</taxon>
        <taxon>Hypholoma</taxon>
    </lineage>
</organism>
<evidence type="ECO:0000256" key="7">
    <source>
        <dbReference type="ARBA" id="ARBA00023136"/>
    </source>
</evidence>
<keyword evidence="4" id="KW-0999">Mitochondrion inner membrane</keyword>
<sequence length="89" mass="9975">MSNQVFPWARFAGFSLALMGVGYGLMKATTPTEQQLYDEMAPDLRRRVDLARATREAREAEMRRQVDAQVAADKAPAPTPIWAEPPARK</sequence>
<keyword evidence="13" id="KW-1185">Reference proteome</keyword>
<dbReference type="STRING" id="945553.A0A0D2MA65"/>
<dbReference type="Proteomes" id="UP000054270">
    <property type="component" value="Unassembled WGS sequence"/>
</dbReference>
<feature type="compositionally biased region" description="Basic and acidic residues" evidence="10">
    <location>
        <begin position="55"/>
        <end position="66"/>
    </location>
</feature>
<evidence type="ECO:0000313" key="13">
    <source>
        <dbReference type="Proteomes" id="UP000054270"/>
    </source>
</evidence>
<reference evidence="13" key="1">
    <citation type="submission" date="2014-04" db="EMBL/GenBank/DDBJ databases">
        <title>Evolutionary Origins and Diversification of the Mycorrhizal Mutualists.</title>
        <authorList>
            <consortium name="DOE Joint Genome Institute"/>
            <consortium name="Mycorrhizal Genomics Consortium"/>
            <person name="Kohler A."/>
            <person name="Kuo A."/>
            <person name="Nagy L.G."/>
            <person name="Floudas D."/>
            <person name="Copeland A."/>
            <person name="Barry K.W."/>
            <person name="Cichocki N."/>
            <person name="Veneault-Fourrey C."/>
            <person name="LaButti K."/>
            <person name="Lindquist E.A."/>
            <person name="Lipzen A."/>
            <person name="Lundell T."/>
            <person name="Morin E."/>
            <person name="Murat C."/>
            <person name="Riley R."/>
            <person name="Ohm R."/>
            <person name="Sun H."/>
            <person name="Tunlid A."/>
            <person name="Henrissat B."/>
            <person name="Grigoriev I.V."/>
            <person name="Hibbett D.S."/>
            <person name="Martin F."/>
        </authorList>
    </citation>
    <scope>NUCLEOTIDE SEQUENCE [LARGE SCALE GENOMIC DNA]</scope>
    <source>
        <strain evidence="13">FD-334 SS-4</strain>
    </source>
</reference>
<evidence type="ECO:0000256" key="1">
    <source>
        <dbReference type="ARBA" id="ARBA00004434"/>
    </source>
</evidence>
<evidence type="ECO:0000256" key="6">
    <source>
        <dbReference type="ARBA" id="ARBA00023128"/>
    </source>
</evidence>
<evidence type="ECO:0000256" key="4">
    <source>
        <dbReference type="ARBA" id="ARBA00022792"/>
    </source>
</evidence>
<comment type="similarity">
    <text evidence="2">Belongs to the CBP4 family.</text>
</comment>
<keyword evidence="3 11" id="KW-0812">Transmembrane</keyword>
<evidence type="ECO:0000256" key="9">
    <source>
        <dbReference type="ARBA" id="ARBA00025413"/>
    </source>
</evidence>
<keyword evidence="8" id="KW-0143">Chaperone</keyword>
<proteinExistence type="inferred from homology"/>
<keyword evidence="6" id="KW-0496">Mitochondrion</keyword>
<keyword evidence="5 11" id="KW-1133">Transmembrane helix</keyword>
<name>A0A0D2MA65_HYPSF</name>
<evidence type="ECO:0000256" key="10">
    <source>
        <dbReference type="SAM" id="MobiDB-lite"/>
    </source>
</evidence>
<dbReference type="OrthoDB" id="5576752at2759"/>
<evidence type="ECO:0000256" key="11">
    <source>
        <dbReference type="SAM" id="Phobius"/>
    </source>
</evidence>
<evidence type="ECO:0008006" key="14">
    <source>
        <dbReference type="Google" id="ProtNLM"/>
    </source>
</evidence>
<accession>A0A0D2MA65</accession>
<dbReference type="OMA" id="LYNRMPL"/>
<dbReference type="AlphaFoldDB" id="A0A0D2MA65"/>
<protein>
    <recommendedName>
        <fullName evidence="14">Cytochrome b mRNA-processing protein 4</fullName>
    </recommendedName>
</protein>
<evidence type="ECO:0000256" key="8">
    <source>
        <dbReference type="ARBA" id="ARBA00023186"/>
    </source>
</evidence>
<dbReference type="EMBL" id="KN817569">
    <property type="protein sequence ID" value="KJA20223.1"/>
    <property type="molecule type" value="Genomic_DNA"/>
</dbReference>
<feature type="transmembrane region" description="Helical" evidence="11">
    <location>
        <begin position="6"/>
        <end position="26"/>
    </location>
</feature>